<dbReference type="Pfam" id="PF13560">
    <property type="entry name" value="HTH_31"/>
    <property type="match status" value="1"/>
</dbReference>
<sequence length="81" mass="9065">MPVKVRRIIKLEIDIPGLGERIKQAREASGRPVTQLAKEAGISRNYWYQLEAEAVLGGMAEETLRKIEEVLGVDLGVQFDD</sequence>
<organism evidence="2 3">
    <name type="scientific">Anabaenopsis circularis NIES-21</name>
    <dbReference type="NCBI Taxonomy" id="1085406"/>
    <lineage>
        <taxon>Bacteria</taxon>
        <taxon>Bacillati</taxon>
        <taxon>Cyanobacteriota</taxon>
        <taxon>Cyanophyceae</taxon>
        <taxon>Nostocales</taxon>
        <taxon>Nodulariaceae</taxon>
        <taxon>Anabaenopsis</taxon>
    </lineage>
</organism>
<evidence type="ECO:0000259" key="1">
    <source>
        <dbReference type="PROSITE" id="PS50943"/>
    </source>
</evidence>
<proteinExistence type="predicted"/>
<name>A0A1Z4GRK4_9CYAN</name>
<dbReference type="Gene3D" id="1.10.260.40">
    <property type="entry name" value="lambda repressor-like DNA-binding domains"/>
    <property type="match status" value="1"/>
</dbReference>
<dbReference type="GO" id="GO:0003677">
    <property type="term" value="F:DNA binding"/>
    <property type="evidence" value="ECO:0007669"/>
    <property type="project" value="InterPro"/>
</dbReference>
<feature type="domain" description="HTH cro/C1-type" evidence="1">
    <location>
        <begin position="22"/>
        <end position="78"/>
    </location>
</feature>
<accession>A0A1Z4GRK4</accession>
<dbReference type="CDD" id="cd00093">
    <property type="entry name" value="HTH_XRE"/>
    <property type="match status" value="1"/>
</dbReference>
<protein>
    <submittedName>
        <fullName evidence="2">XRE family transcriptional regulator</fullName>
    </submittedName>
</protein>
<dbReference type="PROSITE" id="PS50943">
    <property type="entry name" value="HTH_CROC1"/>
    <property type="match status" value="1"/>
</dbReference>
<dbReference type="SMART" id="SM00530">
    <property type="entry name" value="HTH_XRE"/>
    <property type="match status" value="1"/>
</dbReference>
<keyword evidence="2" id="KW-0614">Plasmid</keyword>
<keyword evidence="3" id="KW-1185">Reference proteome</keyword>
<evidence type="ECO:0000313" key="3">
    <source>
        <dbReference type="Proteomes" id="UP000218287"/>
    </source>
</evidence>
<reference evidence="2 3" key="1">
    <citation type="submission" date="2017-06" db="EMBL/GenBank/DDBJ databases">
        <title>Genome sequencing of cyanobaciteial culture collection at National Institute for Environmental Studies (NIES).</title>
        <authorList>
            <person name="Hirose Y."/>
            <person name="Shimura Y."/>
            <person name="Fujisawa T."/>
            <person name="Nakamura Y."/>
            <person name="Kawachi M."/>
        </authorList>
    </citation>
    <scope>NUCLEOTIDE SEQUENCE [LARGE SCALE GENOMIC DNA]</scope>
    <source>
        <strain evidence="2 3">NIES-21</strain>
        <plasmid evidence="3">Plasmid2 dna</plasmid>
    </source>
</reference>
<dbReference type="AlphaFoldDB" id="A0A1Z4GRK4"/>
<gene>
    <name evidence="2" type="ORF">NIES21_59800</name>
</gene>
<dbReference type="InterPro" id="IPR010982">
    <property type="entry name" value="Lambda_DNA-bd_dom_sf"/>
</dbReference>
<dbReference type="SUPFAM" id="SSF47413">
    <property type="entry name" value="lambda repressor-like DNA-binding domains"/>
    <property type="match status" value="1"/>
</dbReference>
<evidence type="ECO:0000313" key="2">
    <source>
        <dbReference type="EMBL" id="BAY20110.1"/>
    </source>
</evidence>
<dbReference type="EMBL" id="AP018176">
    <property type="protein sequence ID" value="BAY20110.1"/>
    <property type="molecule type" value="Genomic_DNA"/>
</dbReference>
<geneLocation type="plasmid" evidence="3">
    <name>Plasmid2 dna</name>
</geneLocation>
<dbReference type="Proteomes" id="UP000218287">
    <property type="component" value="Plasmid Plasmid2 dna"/>
</dbReference>
<dbReference type="InterPro" id="IPR001387">
    <property type="entry name" value="Cro/C1-type_HTH"/>
</dbReference>